<feature type="compositionally biased region" description="Basic and acidic residues" evidence="1">
    <location>
        <begin position="226"/>
        <end position="248"/>
    </location>
</feature>
<dbReference type="PANTHER" id="PTHR41248:SF1">
    <property type="entry name" value="NORD PROTEIN"/>
    <property type="match status" value="1"/>
</dbReference>
<dbReference type="PANTHER" id="PTHR41248">
    <property type="entry name" value="NORD PROTEIN"/>
    <property type="match status" value="1"/>
</dbReference>
<feature type="compositionally biased region" description="Acidic residues" evidence="1">
    <location>
        <begin position="267"/>
        <end position="276"/>
    </location>
</feature>
<dbReference type="InterPro" id="IPR051928">
    <property type="entry name" value="NorD/CobT"/>
</dbReference>
<dbReference type="GO" id="GO:0009236">
    <property type="term" value="P:cobalamin biosynthetic process"/>
    <property type="evidence" value="ECO:0007669"/>
    <property type="project" value="InterPro"/>
</dbReference>
<dbReference type="RefSeq" id="WP_063160630.1">
    <property type="nucleotide sequence ID" value="NZ_JAZKKV010000004.1"/>
</dbReference>
<dbReference type="Pfam" id="PF11775">
    <property type="entry name" value="CobT_C"/>
    <property type="match status" value="1"/>
</dbReference>
<dbReference type="InterPro" id="IPR025861">
    <property type="entry name" value="CobT_VWA_dom"/>
</dbReference>
<dbReference type="EMBL" id="JAZKKV010000004">
    <property type="protein sequence ID" value="MEE9657509.1"/>
    <property type="molecule type" value="Genomic_DNA"/>
</dbReference>
<comment type="caution">
    <text evidence="3">The sequence shown here is derived from an EMBL/GenBank/DDBJ whole genome shotgun (WGS) entry which is preliminary data.</text>
</comment>
<name>A0AB35XI79_9ENTR</name>
<dbReference type="Proteomes" id="UP001331691">
    <property type="component" value="Unassembled WGS sequence"/>
</dbReference>
<feature type="domain" description="Cobalamin biosynthesis protein CobT VWA" evidence="2">
    <location>
        <begin position="552"/>
        <end position="760"/>
    </location>
</feature>
<reference evidence="3 4" key="1">
    <citation type="submission" date="2023-10" db="EMBL/GenBank/DDBJ databases">
        <title>Wastewater isolates of ESBL- and carbapenemase-producing Gram-negative bacteria from New Zealand.</title>
        <authorList>
            <person name="Straub C."/>
            <person name="Weaver L."/>
            <person name="Cornelius A."/>
            <person name="Mcgill E."/>
            <person name="Dyet K."/>
            <person name="White L."/>
            <person name="Pattis I."/>
        </authorList>
    </citation>
    <scope>NUCLEOTIDE SEQUENCE [LARGE SCALE GENOMIC DNA]</scope>
    <source>
        <strain evidence="3 4">ESBL09</strain>
    </source>
</reference>
<evidence type="ECO:0000313" key="4">
    <source>
        <dbReference type="Proteomes" id="UP001331691"/>
    </source>
</evidence>
<keyword evidence="4" id="KW-1185">Reference proteome</keyword>
<dbReference type="SUPFAM" id="SSF53300">
    <property type="entry name" value="vWA-like"/>
    <property type="match status" value="1"/>
</dbReference>
<accession>A0AB35XI79</accession>
<organism evidence="3 4">
    <name type="scientific">Kluyvera ascorbata</name>
    <dbReference type="NCBI Taxonomy" id="51288"/>
    <lineage>
        <taxon>Bacteria</taxon>
        <taxon>Pseudomonadati</taxon>
        <taxon>Pseudomonadota</taxon>
        <taxon>Gammaproteobacteria</taxon>
        <taxon>Enterobacterales</taxon>
        <taxon>Enterobacteriaceae</taxon>
        <taxon>Kluyvera</taxon>
    </lineage>
</organism>
<proteinExistence type="predicted"/>
<dbReference type="InterPro" id="IPR036465">
    <property type="entry name" value="vWFA_dom_sf"/>
</dbReference>
<gene>
    <name evidence="3" type="ORF">V4836_25995</name>
</gene>
<protein>
    <submittedName>
        <fullName evidence="3">Porphyrin biosynthesis protein</fullName>
    </submittedName>
</protein>
<evidence type="ECO:0000256" key="1">
    <source>
        <dbReference type="SAM" id="MobiDB-lite"/>
    </source>
</evidence>
<dbReference type="PIRSF" id="PIRSF031715">
    <property type="entry name" value="Cob_chel_CobT"/>
    <property type="match status" value="1"/>
</dbReference>
<feature type="compositionally biased region" description="Basic and acidic residues" evidence="1">
    <location>
        <begin position="255"/>
        <end position="266"/>
    </location>
</feature>
<dbReference type="Pfam" id="PF06213">
    <property type="entry name" value="CobT"/>
    <property type="match status" value="1"/>
</dbReference>
<evidence type="ECO:0000259" key="2">
    <source>
        <dbReference type="Pfam" id="PF11775"/>
    </source>
</evidence>
<dbReference type="InterPro" id="IPR006538">
    <property type="entry name" value="CobT"/>
</dbReference>
<evidence type="ECO:0000313" key="3">
    <source>
        <dbReference type="EMBL" id="MEE9657509.1"/>
    </source>
</evidence>
<dbReference type="AlphaFoldDB" id="A0AB35XI79"/>
<sequence length="760" mass="83558">MKNKQKIRKEVQIFRESVRKVVVMLSGKDIPVAERGSRAYVEYNKDGTPCMVNLPSLPDDATDGLMNAIRGFLDHEVAHLLFTDSKLAFKLLEKKDSPAFHLWNAVEDTFIERRMGEVFSGSKRNLVNTQRHVIEKLFVPKVDDALKALSRNPRDLFLKFLLMPALRAWAGQTPFIEFMEPYWAYVRDPVSKLSKGGVPAAVPMLMSTEDCIKLAGRISLALKEEMEKPEGESGHGDSEENDSPDHVGSEQPTKSNDESVSDKPGSDDETQEEEEPAPVNNSNEDNIKDKEEGSESDTDSSNANDSQPKDGDAHEDDAPATSGDGDGKPEGEEESDQSEGFGGFEGESDDNEPYNEQPESGSGGADDTDSAANSNDQQSTPGDLESDGRQEATQGDLNEEDGGTGEIPLDAAFKALEGTEVAPEQGMEEALNEVMANELKGVPKGSYRPYQRSYDFIGPIDEVENHLRKTHKAFGRIHLNRGLKNWRIDDEGTSLFASNVERRLADGSASTLAKDLERAIASRNKVQFVPGQRRGKVHSANLYRLSMNDDRVFRRKEDHKAVNACVQQVIDLSGSMQGSKICLALACAYTISDALDRINVPNIITGFTTAGCDIDAARKMGRGYNRYESLMLPTIKGWHERANTPTTRKRLGCLSERFPLEDNIDGESIMALAQHFAGRTEDKKIMLVMSDGAPAGIGHDFSDHLKAVAESIEGSGLIELMGIGILTDAPSRFYKNRVEVKKVEDLGATVVRKLSQLILG</sequence>
<feature type="region of interest" description="Disordered" evidence="1">
    <location>
        <begin position="226"/>
        <end position="406"/>
    </location>
</feature>